<name>A0A286BW49_9GAMM</name>
<dbReference type="EMBL" id="OCMY01000001">
    <property type="protein sequence ID" value="SOD38377.1"/>
    <property type="molecule type" value="Genomic_DNA"/>
</dbReference>
<accession>A0A286BW49</accession>
<dbReference type="Proteomes" id="UP000219271">
    <property type="component" value="Unassembled WGS sequence"/>
</dbReference>
<protein>
    <submittedName>
        <fullName evidence="1">Uncharacterized protein</fullName>
    </submittedName>
</protein>
<keyword evidence="2" id="KW-1185">Reference proteome</keyword>
<dbReference type="AlphaFoldDB" id="A0A286BW49"/>
<proteinExistence type="predicted"/>
<gene>
    <name evidence="1" type="ORF">SAMN06273570_2784</name>
</gene>
<evidence type="ECO:0000313" key="2">
    <source>
        <dbReference type="Proteomes" id="UP000219271"/>
    </source>
</evidence>
<reference evidence="2" key="1">
    <citation type="submission" date="2017-09" db="EMBL/GenBank/DDBJ databases">
        <authorList>
            <person name="Varghese N."/>
            <person name="Submissions S."/>
        </authorList>
    </citation>
    <scope>NUCLEOTIDE SEQUENCE [LARGE SCALE GENOMIC DNA]</scope>
    <source>
        <strain evidence="2">JKS000234</strain>
    </source>
</reference>
<organism evidence="1 2">
    <name type="scientific">Candidatus Pantoea floridensis</name>
    <dbReference type="NCBI Taxonomy" id="1938870"/>
    <lineage>
        <taxon>Bacteria</taxon>
        <taxon>Pseudomonadati</taxon>
        <taxon>Pseudomonadota</taxon>
        <taxon>Gammaproteobacteria</taxon>
        <taxon>Enterobacterales</taxon>
        <taxon>Erwiniaceae</taxon>
        <taxon>Pantoea</taxon>
    </lineage>
</organism>
<sequence>MLEDSETECQKLRDIEEVMVHPGGLLGYRSPFGPLLKQRYPP</sequence>
<evidence type="ECO:0000313" key="1">
    <source>
        <dbReference type="EMBL" id="SOD38377.1"/>
    </source>
</evidence>